<dbReference type="EMBL" id="CATOUU010001129">
    <property type="protein sequence ID" value="CAI9973918.1"/>
    <property type="molecule type" value="Genomic_DNA"/>
</dbReference>
<reference evidence="2 3" key="2">
    <citation type="submission" date="2024-07" db="EMBL/GenBank/DDBJ databases">
        <authorList>
            <person name="Akdeniz Z."/>
        </authorList>
    </citation>
    <scope>NUCLEOTIDE SEQUENCE [LARGE SCALE GENOMIC DNA]</scope>
</reference>
<proteinExistence type="predicted"/>
<evidence type="ECO:0000313" key="3">
    <source>
        <dbReference type="Proteomes" id="UP001642409"/>
    </source>
</evidence>
<keyword evidence="3" id="KW-1185">Reference proteome</keyword>
<organism evidence="1">
    <name type="scientific">Hexamita inflata</name>
    <dbReference type="NCBI Taxonomy" id="28002"/>
    <lineage>
        <taxon>Eukaryota</taxon>
        <taxon>Metamonada</taxon>
        <taxon>Diplomonadida</taxon>
        <taxon>Hexamitidae</taxon>
        <taxon>Hexamitinae</taxon>
        <taxon>Hexamita</taxon>
    </lineage>
</organism>
<sequence>MITHPITSQHQPFEIISNYNDQGFNFHMRQPIAQTQSPNQYNQHAANPLTNSNFPFFKMYKLSLLSCAYSWSLLSKRQFSAYSLYLNVNFGMVATNSRFQSFNAYTFSSDWTKIVPRHNTGRTFRFRQMLHPF</sequence>
<accession>A0AA86VQT0</accession>
<evidence type="ECO:0000313" key="2">
    <source>
        <dbReference type="EMBL" id="CAL6074352.1"/>
    </source>
</evidence>
<dbReference type="AlphaFoldDB" id="A0AA86VQT0"/>
<comment type="caution">
    <text evidence="1">The sequence shown here is derived from an EMBL/GenBank/DDBJ whole genome shotgun (WGS) entry which is preliminary data.</text>
</comment>
<name>A0AA86VQT0_9EUKA</name>
<protein>
    <submittedName>
        <fullName evidence="2">Hypothetical_protein</fullName>
    </submittedName>
</protein>
<dbReference type="EMBL" id="CAXDID020000308">
    <property type="protein sequence ID" value="CAL6074352.1"/>
    <property type="molecule type" value="Genomic_DNA"/>
</dbReference>
<evidence type="ECO:0000313" key="1">
    <source>
        <dbReference type="EMBL" id="CAI9973918.1"/>
    </source>
</evidence>
<gene>
    <name evidence="2" type="ORF">HINF_LOCUS56674</name>
    <name evidence="1" type="ORF">HINF_LOCUS61563</name>
</gene>
<dbReference type="Proteomes" id="UP001642409">
    <property type="component" value="Unassembled WGS sequence"/>
</dbReference>
<reference evidence="1" key="1">
    <citation type="submission" date="2023-06" db="EMBL/GenBank/DDBJ databases">
        <authorList>
            <person name="Kurt Z."/>
        </authorList>
    </citation>
    <scope>NUCLEOTIDE SEQUENCE</scope>
</reference>